<dbReference type="PANTHER" id="PTHR35134:SF2">
    <property type="entry name" value="NUCLEOTIDASE YQFW-RELATED"/>
    <property type="match status" value="1"/>
</dbReference>
<keyword evidence="6" id="KW-1185">Reference proteome</keyword>
<organism evidence="5 6">
    <name type="scientific">Planococcus versutus</name>
    <dbReference type="NCBI Taxonomy" id="1302659"/>
    <lineage>
        <taxon>Bacteria</taxon>
        <taxon>Bacillati</taxon>
        <taxon>Bacillota</taxon>
        <taxon>Bacilli</taxon>
        <taxon>Bacillales</taxon>
        <taxon>Caryophanaceae</taxon>
        <taxon>Planococcus</taxon>
    </lineage>
</organism>
<evidence type="ECO:0000256" key="4">
    <source>
        <dbReference type="PIRSR" id="PIRSR610708-1"/>
    </source>
</evidence>
<dbReference type="OrthoDB" id="573782at2"/>
<feature type="active site" description="Nucleophile" evidence="4">
    <location>
        <position position="6"/>
    </location>
</feature>
<evidence type="ECO:0000256" key="2">
    <source>
        <dbReference type="ARBA" id="ARBA00022801"/>
    </source>
</evidence>
<evidence type="ECO:0000256" key="1">
    <source>
        <dbReference type="ARBA" id="ARBA00009589"/>
    </source>
</evidence>
<evidence type="ECO:0000313" key="6">
    <source>
        <dbReference type="Proteomes" id="UP000053354"/>
    </source>
</evidence>
<dbReference type="STRING" id="1302659.I858_006330"/>
<protein>
    <recommendedName>
        <fullName evidence="3">Nucleotidase</fullName>
        <ecNumber evidence="3">3.1.3.-</ecNumber>
    </recommendedName>
</protein>
<dbReference type="InterPro" id="IPR036412">
    <property type="entry name" value="HAD-like_sf"/>
</dbReference>
<accession>A0A1B1S0C4</accession>
<dbReference type="Gene3D" id="3.40.50.1000">
    <property type="entry name" value="HAD superfamily/HAD-like"/>
    <property type="match status" value="1"/>
</dbReference>
<dbReference type="Proteomes" id="UP000053354">
    <property type="component" value="Chromosome"/>
</dbReference>
<comment type="similarity">
    <text evidence="1 3">Belongs to the 5'(3')-deoxyribonucleotidase family.</text>
</comment>
<dbReference type="AlphaFoldDB" id="A0A1B1S0C4"/>
<dbReference type="KEGG" id="pll:I858_006330"/>
<dbReference type="InterPro" id="IPR052419">
    <property type="entry name" value="5_3-deoxyribonucleotidase-like"/>
</dbReference>
<dbReference type="EC" id="3.1.3.-" evidence="3"/>
<reference evidence="5" key="1">
    <citation type="submission" date="2016-10" db="EMBL/GenBank/DDBJ databases">
        <authorList>
            <person name="See-Too W.S."/>
        </authorList>
    </citation>
    <scope>NUCLEOTIDE SEQUENCE</scope>
    <source>
        <strain evidence="5">L10.15</strain>
    </source>
</reference>
<dbReference type="GO" id="GO:0008253">
    <property type="term" value="F:5'-nucleotidase activity"/>
    <property type="evidence" value="ECO:0007669"/>
    <property type="project" value="InterPro"/>
</dbReference>
<proteinExistence type="inferred from homology"/>
<dbReference type="InterPro" id="IPR010708">
    <property type="entry name" value="5'(3')-deoxyribonucleotidase"/>
</dbReference>
<dbReference type="RefSeq" id="WP_049693528.1">
    <property type="nucleotide sequence ID" value="NZ_CP016540.2"/>
</dbReference>
<dbReference type="EMBL" id="CP016540">
    <property type="protein sequence ID" value="ANU26640.1"/>
    <property type="molecule type" value="Genomic_DNA"/>
</dbReference>
<sequence length="190" mass="22577">MKFGFDIDDTLINLREYAFHYYQKQLEQHVDIAIFHALTRVEIHEAFGLTNEEGKNMWNRSLTFLYFTDCPVYPGALDLLRHLQSEGHEIYYITSRPSEYTEKTFSWMIQQGFPIVRENFFCGMKDSEKVDIINNLQLDYYFDDKPAVLNTLLGESVKVIVKDQSYNRNLNLPRVRHWSESSELINSRMR</sequence>
<gene>
    <name evidence="5" type="ORF">I858_006330</name>
</gene>
<evidence type="ECO:0000313" key="5">
    <source>
        <dbReference type="EMBL" id="ANU26640.1"/>
    </source>
</evidence>
<dbReference type="PIRSF" id="PIRSF021362">
    <property type="entry name" value="UCP021362_HAD"/>
    <property type="match status" value="1"/>
</dbReference>
<feature type="active site" description="Proton donor" evidence="4">
    <location>
        <position position="8"/>
    </location>
</feature>
<evidence type="ECO:0000256" key="3">
    <source>
        <dbReference type="PIRNR" id="PIRNR021362"/>
    </source>
</evidence>
<name>A0A1B1S0C4_9BACL</name>
<dbReference type="InterPro" id="IPR009206">
    <property type="entry name" value="Nucleotidase_putative"/>
</dbReference>
<dbReference type="InterPro" id="IPR023214">
    <property type="entry name" value="HAD_sf"/>
</dbReference>
<keyword evidence="2 3" id="KW-0378">Hydrolase</keyword>
<dbReference type="Pfam" id="PF06941">
    <property type="entry name" value="NT5C"/>
    <property type="match status" value="1"/>
</dbReference>
<dbReference type="PANTHER" id="PTHR35134">
    <property type="entry name" value="NUCLEOTIDASE YQFW-RELATED"/>
    <property type="match status" value="1"/>
</dbReference>
<dbReference type="GO" id="GO:0009264">
    <property type="term" value="P:deoxyribonucleotide catabolic process"/>
    <property type="evidence" value="ECO:0007669"/>
    <property type="project" value="InterPro"/>
</dbReference>
<dbReference type="SUPFAM" id="SSF56784">
    <property type="entry name" value="HAD-like"/>
    <property type="match status" value="1"/>
</dbReference>